<dbReference type="OrthoDB" id="3003645at2759"/>
<evidence type="ECO:0000313" key="3">
    <source>
        <dbReference type="Proteomes" id="UP000305948"/>
    </source>
</evidence>
<name>A0A5C3MY89_9AGAM</name>
<sequence length="271" mass="28804">MPTVPSVQVSSVSDVPSVSSVAASSSPNDSGMSGYAVAGPTPDPETDDVVLVAGESCGPVGSAGRDLEGNEESMSTSQMVRRPRRLPSLSGLVLHSPTSIVGTPLDPTTRFEYPFPPNESTSPDMDAYYSPPLVYSPSLSPGPSQARFFNFPVPAAPLLTPTLTTAVFTTNQPTLSLPPFHFSSLPSRGSKKQPQHPRLSPKPTEPPIPPRLAQKCALRGRKEEGSRSRSSSASTTRDAEGASSPQNNNSTDSLVSDQHEKWRRQSLPVIR</sequence>
<feature type="region of interest" description="Disordered" evidence="1">
    <location>
        <begin position="179"/>
        <end position="271"/>
    </location>
</feature>
<protein>
    <submittedName>
        <fullName evidence="2">Uncharacterized protein</fullName>
    </submittedName>
</protein>
<evidence type="ECO:0000256" key="1">
    <source>
        <dbReference type="SAM" id="MobiDB-lite"/>
    </source>
</evidence>
<dbReference type="AlphaFoldDB" id="A0A5C3MY89"/>
<gene>
    <name evidence="2" type="ORF">OE88DRAFT_1809163</name>
</gene>
<evidence type="ECO:0000313" key="2">
    <source>
        <dbReference type="EMBL" id="TFK50150.1"/>
    </source>
</evidence>
<feature type="compositionally biased region" description="Polar residues" evidence="1">
    <location>
        <begin position="243"/>
        <end position="256"/>
    </location>
</feature>
<feature type="region of interest" description="Disordered" evidence="1">
    <location>
        <begin position="1"/>
        <end position="82"/>
    </location>
</feature>
<accession>A0A5C3MY89</accession>
<organism evidence="2 3">
    <name type="scientific">Heliocybe sulcata</name>
    <dbReference type="NCBI Taxonomy" id="5364"/>
    <lineage>
        <taxon>Eukaryota</taxon>
        <taxon>Fungi</taxon>
        <taxon>Dikarya</taxon>
        <taxon>Basidiomycota</taxon>
        <taxon>Agaricomycotina</taxon>
        <taxon>Agaricomycetes</taxon>
        <taxon>Gloeophyllales</taxon>
        <taxon>Gloeophyllaceae</taxon>
        <taxon>Heliocybe</taxon>
    </lineage>
</organism>
<proteinExistence type="predicted"/>
<dbReference type="EMBL" id="ML213514">
    <property type="protein sequence ID" value="TFK50150.1"/>
    <property type="molecule type" value="Genomic_DNA"/>
</dbReference>
<keyword evidence="3" id="KW-1185">Reference proteome</keyword>
<feature type="compositionally biased region" description="Low complexity" evidence="1">
    <location>
        <begin position="1"/>
        <end position="30"/>
    </location>
</feature>
<dbReference type="Proteomes" id="UP000305948">
    <property type="component" value="Unassembled WGS sequence"/>
</dbReference>
<reference evidence="2 3" key="1">
    <citation type="journal article" date="2019" name="Nat. Ecol. Evol.">
        <title>Megaphylogeny resolves global patterns of mushroom evolution.</title>
        <authorList>
            <person name="Varga T."/>
            <person name="Krizsan K."/>
            <person name="Foldi C."/>
            <person name="Dima B."/>
            <person name="Sanchez-Garcia M."/>
            <person name="Sanchez-Ramirez S."/>
            <person name="Szollosi G.J."/>
            <person name="Szarkandi J.G."/>
            <person name="Papp V."/>
            <person name="Albert L."/>
            <person name="Andreopoulos W."/>
            <person name="Angelini C."/>
            <person name="Antonin V."/>
            <person name="Barry K.W."/>
            <person name="Bougher N.L."/>
            <person name="Buchanan P."/>
            <person name="Buyck B."/>
            <person name="Bense V."/>
            <person name="Catcheside P."/>
            <person name="Chovatia M."/>
            <person name="Cooper J."/>
            <person name="Damon W."/>
            <person name="Desjardin D."/>
            <person name="Finy P."/>
            <person name="Geml J."/>
            <person name="Haridas S."/>
            <person name="Hughes K."/>
            <person name="Justo A."/>
            <person name="Karasinski D."/>
            <person name="Kautmanova I."/>
            <person name="Kiss B."/>
            <person name="Kocsube S."/>
            <person name="Kotiranta H."/>
            <person name="LaButti K.M."/>
            <person name="Lechner B.E."/>
            <person name="Liimatainen K."/>
            <person name="Lipzen A."/>
            <person name="Lukacs Z."/>
            <person name="Mihaltcheva S."/>
            <person name="Morgado L.N."/>
            <person name="Niskanen T."/>
            <person name="Noordeloos M.E."/>
            <person name="Ohm R.A."/>
            <person name="Ortiz-Santana B."/>
            <person name="Ovrebo C."/>
            <person name="Racz N."/>
            <person name="Riley R."/>
            <person name="Savchenko A."/>
            <person name="Shiryaev A."/>
            <person name="Soop K."/>
            <person name="Spirin V."/>
            <person name="Szebenyi C."/>
            <person name="Tomsovsky M."/>
            <person name="Tulloss R.E."/>
            <person name="Uehling J."/>
            <person name="Grigoriev I.V."/>
            <person name="Vagvolgyi C."/>
            <person name="Papp T."/>
            <person name="Martin F.M."/>
            <person name="Miettinen O."/>
            <person name="Hibbett D.S."/>
            <person name="Nagy L.G."/>
        </authorList>
    </citation>
    <scope>NUCLEOTIDE SEQUENCE [LARGE SCALE GENOMIC DNA]</scope>
    <source>
        <strain evidence="2 3">OMC1185</strain>
    </source>
</reference>